<evidence type="ECO:0000313" key="2">
    <source>
        <dbReference type="Proteomes" id="UP001328107"/>
    </source>
</evidence>
<keyword evidence="2" id="KW-1185">Reference proteome</keyword>
<accession>A0AAN5DDX0</accession>
<sequence length="125" mass="13713">LLECIQSLCLDVRRQSLPQLIQTSLHSLAQPVHTAEVLNSSIFQQRAELVLDEFQLGGDHHLLALASEWIESRPIEVPLAPLLLLIQSTLHLLHVLGGGVALQEGGRLGDVEVARVGDELLLEHL</sequence>
<dbReference type="Proteomes" id="UP001328107">
    <property type="component" value="Unassembled WGS sequence"/>
</dbReference>
<dbReference type="AlphaFoldDB" id="A0AAN5DDX0"/>
<proteinExistence type="predicted"/>
<name>A0AAN5DDX0_9BILA</name>
<dbReference type="EMBL" id="BTRK01000006">
    <property type="protein sequence ID" value="GMR61324.1"/>
    <property type="molecule type" value="Genomic_DNA"/>
</dbReference>
<feature type="non-terminal residue" evidence="1">
    <location>
        <position position="125"/>
    </location>
</feature>
<organism evidence="1 2">
    <name type="scientific">Pristionchus mayeri</name>
    <dbReference type="NCBI Taxonomy" id="1317129"/>
    <lineage>
        <taxon>Eukaryota</taxon>
        <taxon>Metazoa</taxon>
        <taxon>Ecdysozoa</taxon>
        <taxon>Nematoda</taxon>
        <taxon>Chromadorea</taxon>
        <taxon>Rhabditida</taxon>
        <taxon>Rhabditina</taxon>
        <taxon>Diplogasteromorpha</taxon>
        <taxon>Diplogasteroidea</taxon>
        <taxon>Neodiplogasteridae</taxon>
        <taxon>Pristionchus</taxon>
    </lineage>
</organism>
<evidence type="ECO:0000313" key="1">
    <source>
        <dbReference type="EMBL" id="GMR61324.1"/>
    </source>
</evidence>
<reference evidence="2" key="1">
    <citation type="submission" date="2022-10" db="EMBL/GenBank/DDBJ databases">
        <title>Genome assembly of Pristionchus species.</title>
        <authorList>
            <person name="Yoshida K."/>
            <person name="Sommer R.J."/>
        </authorList>
    </citation>
    <scope>NUCLEOTIDE SEQUENCE [LARGE SCALE GENOMIC DNA]</scope>
    <source>
        <strain evidence="2">RS5460</strain>
    </source>
</reference>
<protein>
    <submittedName>
        <fullName evidence="1">Uncharacterized protein</fullName>
    </submittedName>
</protein>
<feature type="non-terminal residue" evidence="1">
    <location>
        <position position="1"/>
    </location>
</feature>
<gene>
    <name evidence="1" type="ORF">PMAYCL1PPCAC_31519</name>
</gene>
<comment type="caution">
    <text evidence="1">The sequence shown here is derived from an EMBL/GenBank/DDBJ whole genome shotgun (WGS) entry which is preliminary data.</text>
</comment>